<organism evidence="2 3">
    <name type="scientific">Batillaria attramentaria</name>
    <dbReference type="NCBI Taxonomy" id="370345"/>
    <lineage>
        <taxon>Eukaryota</taxon>
        <taxon>Metazoa</taxon>
        <taxon>Spiralia</taxon>
        <taxon>Lophotrochozoa</taxon>
        <taxon>Mollusca</taxon>
        <taxon>Gastropoda</taxon>
        <taxon>Caenogastropoda</taxon>
        <taxon>Sorbeoconcha</taxon>
        <taxon>Cerithioidea</taxon>
        <taxon>Batillariidae</taxon>
        <taxon>Batillaria</taxon>
    </lineage>
</organism>
<sequence>MTAGAKDKPSGFAEHSFTKHSPRSTLDISPIVRWPGLTSTLLSCLDPVSYKSSAPVQRWYDELWFDLCAARNEEASVTVKTYITQRYGRCWAASKARTQPECRSHVARHTTDRQEHAGLLIGEGALYFAKGQTGADRSDLVNKTIMSDNAWYYQALSDNVI</sequence>
<dbReference type="AlphaFoldDB" id="A0ABD0LGY0"/>
<comment type="caution">
    <text evidence="2">The sequence shown here is derived from an EMBL/GenBank/DDBJ whole genome shotgun (WGS) entry which is preliminary data.</text>
</comment>
<feature type="region of interest" description="Disordered" evidence="1">
    <location>
        <begin position="1"/>
        <end position="22"/>
    </location>
</feature>
<gene>
    <name evidence="2" type="ORF">BaRGS_00010255</name>
</gene>
<evidence type="ECO:0000313" key="3">
    <source>
        <dbReference type="Proteomes" id="UP001519460"/>
    </source>
</evidence>
<reference evidence="2 3" key="1">
    <citation type="journal article" date="2023" name="Sci. Data">
        <title>Genome assembly of the Korean intertidal mud-creeper Batillaria attramentaria.</title>
        <authorList>
            <person name="Patra A.K."/>
            <person name="Ho P.T."/>
            <person name="Jun S."/>
            <person name="Lee S.J."/>
            <person name="Kim Y."/>
            <person name="Won Y.J."/>
        </authorList>
    </citation>
    <scope>NUCLEOTIDE SEQUENCE [LARGE SCALE GENOMIC DNA]</scope>
    <source>
        <strain evidence="2">Wonlab-2016</strain>
    </source>
</reference>
<feature type="non-terminal residue" evidence="2">
    <location>
        <position position="161"/>
    </location>
</feature>
<evidence type="ECO:0000313" key="2">
    <source>
        <dbReference type="EMBL" id="KAK7498595.1"/>
    </source>
</evidence>
<dbReference type="EMBL" id="JACVVK020000050">
    <property type="protein sequence ID" value="KAK7498595.1"/>
    <property type="molecule type" value="Genomic_DNA"/>
</dbReference>
<evidence type="ECO:0000256" key="1">
    <source>
        <dbReference type="SAM" id="MobiDB-lite"/>
    </source>
</evidence>
<keyword evidence="3" id="KW-1185">Reference proteome</keyword>
<proteinExistence type="predicted"/>
<accession>A0ABD0LGY0</accession>
<protein>
    <submittedName>
        <fullName evidence="2">Uncharacterized protein</fullName>
    </submittedName>
</protein>
<dbReference type="Proteomes" id="UP001519460">
    <property type="component" value="Unassembled WGS sequence"/>
</dbReference>
<name>A0ABD0LGY0_9CAEN</name>